<comment type="caution">
    <text evidence="1">The sequence shown here is derived from an EMBL/GenBank/DDBJ whole genome shotgun (WGS) entry which is preliminary data.</text>
</comment>
<reference evidence="1 2" key="1">
    <citation type="journal article" date="2016" name="Nat. Commun.">
        <title>Thousands of microbial genomes shed light on interconnected biogeochemical processes in an aquifer system.</title>
        <authorList>
            <person name="Anantharaman K."/>
            <person name="Brown C.T."/>
            <person name="Hug L.A."/>
            <person name="Sharon I."/>
            <person name="Castelle C.J."/>
            <person name="Probst A.J."/>
            <person name="Thomas B.C."/>
            <person name="Singh A."/>
            <person name="Wilkins M.J."/>
            <person name="Karaoz U."/>
            <person name="Brodie E.L."/>
            <person name="Williams K.H."/>
            <person name="Hubbard S.S."/>
            <person name="Banfield J.F."/>
        </authorList>
    </citation>
    <scope>NUCLEOTIDE SEQUENCE [LARGE SCALE GENOMIC DNA]</scope>
</reference>
<proteinExistence type="predicted"/>
<gene>
    <name evidence="1" type="ORF">A2Y62_04835</name>
</gene>
<dbReference type="AlphaFoldDB" id="A0A1F5VHQ7"/>
<dbReference type="Proteomes" id="UP000178943">
    <property type="component" value="Unassembled WGS sequence"/>
</dbReference>
<dbReference type="EMBL" id="MFGW01000171">
    <property type="protein sequence ID" value="OGF62962.1"/>
    <property type="molecule type" value="Genomic_DNA"/>
</dbReference>
<accession>A0A1F5VHQ7</accession>
<sequence length="73" mass="8488">MLWLFQGIKQITGLPFPESPVGKRGKPLAVMPQFLPLDLAIKKRYRTIEAILRQNKAKPNLEYDLRLLSRKEI</sequence>
<evidence type="ECO:0000313" key="1">
    <source>
        <dbReference type="EMBL" id="OGF62962.1"/>
    </source>
</evidence>
<evidence type="ECO:0000313" key="2">
    <source>
        <dbReference type="Proteomes" id="UP000178943"/>
    </source>
</evidence>
<organism evidence="1 2">
    <name type="scientific">Candidatus Fischerbacteria bacterium RBG_13_37_8</name>
    <dbReference type="NCBI Taxonomy" id="1817863"/>
    <lineage>
        <taxon>Bacteria</taxon>
        <taxon>Candidatus Fischeribacteriota</taxon>
    </lineage>
</organism>
<protein>
    <submittedName>
        <fullName evidence="1">Uncharacterized protein</fullName>
    </submittedName>
</protein>
<name>A0A1F5VHQ7_9BACT</name>